<accession>A0A167AYR5</accession>
<organism evidence="1 2">
    <name type="scientific">Pseudoalteromonas luteoviolacea NCIMB 1942</name>
    <dbReference type="NCBI Taxonomy" id="1365253"/>
    <lineage>
        <taxon>Bacteria</taxon>
        <taxon>Pseudomonadati</taxon>
        <taxon>Pseudomonadota</taxon>
        <taxon>Gammaproteobacteria</taxon>
        <taxon>Alteromonadales</taxon>
        <taxon>Pseudoalteromonadaceae</taxon>
        <taxon>Pseudoalteromonas</taxon>
    </lineage>
</organism>
<dbReference type="PATRIC" id="fig|1365253.3.peg.3261"/>
<evidence type="ECO:0000313" key="2">
    <source>
        <dbReference type="Proteomes" id="UP000076587"/>
    </source>
</evidence>
<sequence length="40" mass="4556">MIKNGDDIIGYFKLDLAYASKYDFCPKNAIGLRAFVIDKQ</sequence>
<proteinExistence type="predicted"/>
<comment type="caution">
    <text evidence="1">The sequence shown here is derived from an EMBL/GenBank/DDBJ whole genome shotgun (WGS) entry which is preliminary data.</text>
</comment>
<dbReference type="AlphaFoldDB" id="A0A167AYR5"/>
<reference evidence="1 2" key="1">
    <citation type="submission" date="2013-07" db="EMBL/GenBank/DDBJ databases">
        <title>Comparative Genomic and Metabolomic Analysis of Twelve Strains of Pseudoalteromonas luteoviolacea.</title>
        <authorList>
            <person name="Vynne N.G."/>
            <person name="Mansson M."/>
            <person name="Gram L."/>
        </authorList>
    </citation>
    <scope>NUCLEOTIDE SEQUENCE [LARGE SCALE GENOMIC DNA]</scope>
    <source>
        <strain evidence="1 2">NCIMB 1942</strain>
    </source>
</reference>
<name>A0A167AYR5_9GAMM</name>
<protein>
    <submittedName>
        <fullName evidence="1">Uncharacterized protein</fullName>
    </submittedName>
</protein>
<evidence type="ECO:0000313" key="1">
    <source>
        <dbReference type="EMBL" id="KZN45955.1"/>
    </source>
</evidence>
<dbReference type="Proteomes" id="UP000076587">
    <property type="component" value="Unassembled WGS sequence"/>
</dbReference>
<dbReference type="EMBL" id="AUXT01000174">
    <property type="protein sequence ID" value="KZN45955.1"/>
    <property type="molecule type" value="Genomic_DNA"/>
</dbReference>
<gene>
    <name evidence="1" type="ORF">N482_13460</name>
</gene>